<comment type="caution">
    <text evidence="2">The sequence shown here is derived from an EMBL/GenBank/DDBJ whole genome shotgun (WGS) entry which is preliminary data.</text>
</comment>
<dbReference type="GO" id="GO:0000329">
    <property type="term" value="C:fungal-type vacuole membrane"/>
    <property type="evidence" value="ECO:0007669"/>
    <property type="project" value="InterPro"/>
</dbReference>
<name>A0A9P5CS80_CRYP1</name>
<dbReference type="InterPro" id="IPR046368">
    <property type="entry name" value="Tag1"/>
</dbReference>
<keyword evidence="1" id="KW-1133">Transmembrane helix</keyword>
<keyword evidence="1" id="KW-0812">Transmembrane</keyword>
<dbReference type="EMBL" id="MU032345">
    <property type="protein sequence ID" value="KAF3769339.1"/>
    <property type="molecule type" value="Genomic_DNA"/>
</dbReference>
<dbReference type="PANTHER" id="PTHR35895:SF1">
    <property type="entry name" value="LIPID-BINDING SERUM GLYCOPROTEIN C-TERMINAL DOMAIN-CONTAINING PROTEIN"/>
    <property type="match status" value="1"/>
</dbReference>
<dbReference type="OrthoDB" id="10039566at2759"/>
<keyword evidence="3" id="KW-1185">Reference proteome</keyword>
<proteinExistence type="predicted"/>
<sequence>MSDKESNVDYVEGNGPLTTNGAEAGAAYPVTKKQKLSRHCKRFWWVHLLIFICITVLVVCLIIFVAVPKIAQSRINGAKLSIQGISVTQTQSTNFTMSINSTVEADDSIHAVIAAFEGDMYLEDWAPQTPFARISFPQTTSASKTAVNVTQFTQILDMNAFTVFNEWLLVNATVNVTVAGDTTVQVSGISKKYPVSFKKTVSMPGLSNFNGTTVPNSTVSLTADALGDNFHGTVIIPNRSLVTFEIGNTSFINYLLGANVGTSYIDNMILYPGNNTFSMRGNISQSPVLTDIQTRPYCEDGILPFQLQGLNVSNHGQYLSYYAESLGSTNESVSIDVGADLEALGLTITCSNTTTKRGMEADLVLSS</sequence>
<keyword evidence="1" id="KW-0472">Membrane</keyword>
<dbReference type="PANTHER" id="PTHR35895">
    <property type="entry name" value="CHROMOSOME 16, WHOLE GENOME SHOTGUN SEQUENCE"/>
    <property type="match status" value="1"/>
</dbReference>
<feature type="transmembrane region" description="Helical" evidence="1">
    <location>
        <begin position="43"/>
        <end position="67"/>
    </location>
</feature>
<dbReference type="Proteomes" id="UP000803844">
    <property type="component" value="Unassembled WGS sequence"/>
</dbReference>
<accession>A0A9P5CS80</accession>
<dbReference type="InterPro" id="IPR022185">
    <property type="entry name" value="DUF3712"/>
</dbReference>
<evidence type="ECO:0000313" key="2">
    <source>
        <dbReference type="EMBL" id="KAF3769339.1"/>
    </source>
</evidence>
<dbReference type="RefSeq" id="XP_040780300.1">
    <property type="nucleotide sequence ID" value="XM_040919488.1"/>
</dbReference>
<dbReference type="AlphaFoldDB" id="A0A9P5CS80"/>
<dbReference type="Pfam" id="PF12505">
    <property type="entry name" value="DUF3712"/>
    <property type="match status" value="1"/>
</dbReference>
<protein>
    <submittedName>
        <fullName evidence="2">Uncharacterized protein</fullName>
    </submittedName>
</protein>
<evidence type="ECO:0000256" key="1">
    <source>
        <dbReference type="SAM" id="Phobius"/>
    </source>
</evidence>
<evidence type="ECO:0000313" key="3">
    <source>
        <dbReference type="Proteomes" id="UP000803844"/>
    </source>
</evidence>
<dbReference type="GeneID" id="63836617"/>
<reference evidence="2" key="1">
    <citation type="journal article" date="2020" name="Phytopathology">
        <title>Genome sequence of the chestnut blight fungus Cryphonectria parasitica EP155: A fundamental resource for an archetypical invasive plant pathogen.</title>
        <authorList>
            <person name="Crouch J.A."/>
            <person name="Dawe A."/>
            <person name="Aerts A."/>
            <person name="Barry K."/>
            <person name="Churchill A.C.L."/>
            <person name="Grimwood J."/>
            <person name="Hillman B."/>
            <person name="Milgroom M.G."/>
            <person name="Pangilinan J."/>
            <person name="Smith M."/>
            <person name="Salamov A."/>
            <person name="Schmutz J."/>
            <person name="Yadav J."/>
            <person name="Grigoriev I.V."/>
            <person name="Nuss D."/>
        </authorList>
    </citation>
    <scope>NUCLEOTIDE SEQUENCE</scope>
    <source>
        <strain evidence="2">EP155</strain>
    </source>
</reference>
<organism evidence="2 3">
    <name type="scientific">Cryphonectria parasitica (strain ATCC 38755 / EP155)</name>
    <dbReference type="NCBI Taxonomy" id="660469"/>
    <lineage>
        <taxon>Eukaryota</taxon>
        <taxon>Fungi</taxon>
        <taxon>Dikarya</taxon>
        <taxon>Ascomycota</taxon>
        <taxon>Pezizomycotina</taxon>
        <taxon>Sordariomycetes</taxon>
        <taxon>Sordariomycetidae</taxon>
        <taxon>Diaporthales</taxon>
        <taxon>Cryphonectriaceae</taxon>
        <taxon>Cryphonectria-Endothia species complex</taxon>
        <taxon>Cryphonectria</taxon>
    </lineage>
</organism>
<gene>
    <name evidence="2" type="ORF">M406DRAFT_321256</name>
</gene>